<keyword evidence="1" id="KW-0645">Protease</keyword>
<dbReference type="InterPro" id="IPR010799">
    <property type="entry name" value="MlrC_C"/>
</dbReference>
<accession>A0A511XCU6</accession>
<keyword evidence="5" id="KW-1185">Reference proteome</keyword>
<dbReference type="GO" id="GO:0008237">
    <property type="term" value="F:metallopeptidase activity"/>
    <property type="evidence" value="ECO:0007669"/>
    <property type="project" value="UniProtKB-KW"/>
</dbReference>
<keyword evidence="1" id="KW-0482">Metalloprotease</keyword>
<feature type="domain" description="Microcystin LR degradation protein MlrC C-terminal" evidence="2">
    <location>
        <begin position="293"/>
        <end position="453"/>
    </location>
</feature>
<proteinExistence type="inferred from homology"/>
<evidence type="ECO:0000256" key="1">
    <source>
        <dbReference type="PIRNR" id="PIRNR012702"/>
    </source>
</evidence>
<dbReference type="Proteomes" id="UP000321635">
    <property type="component" value="Unassembled WGS sequence"/>
</dbReference>
<keyword evidence="1" id="KW-0479">Metal-binding</keyword>
<dbReference type="PIRSF" id="PIRSF012702">
    <property type="entry name" value="UCP012702"/>
    <property type="match status" value="1"/>
</dbReference>
<dbReference type="AlphaFoldDB" id="A0A511XCU6"/>
<dbReference type="RefSeq" id="WP_026398326.1">
    <property type="nucleotide sequence ID" value="NZ_AUBI01000011.1"/>
</dbReference>
<dbReference type="GO" id="GO:0006508">
    <property type="term" value="P:proteolysis"/>
    <property type="evidence" value="ECO:0007669"/>
    <property type="project" value="UniProtKB-KW"/>
</dbReference>
<dbReference type="GO" id="GO:0046872">
    <property type="term" value="F:metal ion binding"/>
    <property type="evidence" value="ECO:0007669"/>
    <property type="project" value="UniProtKB-KW"/>
</dbReference>
<comment type="function">
    <text evidence="1">Involved in peptidolytic degradation of cyclic heptapeptide hepatotoxin microcystin (MC).</text>
</comment>
<name>A0A511XCU6_9PROT</name>
<dbReference type="OrthoDB" id="9782658at2"/>
<comment type="caution">
    <text evidence="4">The sequence shown here is derived from an EMBL/GenBank/DDBJ whole genome shotgun (WGS) entry which is preliminary data.</text>
</comment>
<evidence type="ECO:0000313" key="4">
    <source>
        <dbReference type="EMBL" id="GEN60701.1"/>
    </source>
</evidence>
<feature type="domain" description="Microcystin LR degradation protein MlrC N-terminal" evidence="3">
    <location>
        <begin position="6"/>
        <end position="284"/>
    </location>
</feature>
<evidence type="ECO:0000259" key="3">
    <source>
        <dbReference type="Pfam" id="PF07364"/>
    </source>
</evidence>
<protein>
    <recommendedName>
        <fullName evidence="1">Microcystinase C</fullName>
        <shortName evidence="1">MlrC</shortName>
    </recommendedName>
</protein>
<comment type="cofactor">
    <cofactor evidence="1">
        <name>Zn(2+)</name>
        <dbReference type="ChEBI" id="CHEBI:29105"/>
    </cofactor>
    <text evidence="1">Binds 1 zinc ion per subunit.</text>
</comment>
<sequence length="482" mass="52014">MIRQPRIAFGGIHTECSTYNPVLIREEHFRVMRGAEMTTSPYFGFLKNFDAEFLPLLHARAVPGGPVAKEAYAAFKADFLARLRAALPLDGLYLAMHGAMFVEGMQNAEADWIASAREVVGPDCFVAASYDLHGNVSQPIIDALDIFSAYRTAPHIDVERTMRRAVEMLTDALKAGVRPSIVWAPVPVLLPGERTSTEDEPTKSLYARLPEYDERSGVWDAALMVGYVWADEPRVTACAVVTGTDDAVLTRTAAEIAQSWWDARRDFVFGVPTGTIEACVEQAIAAQTAPAVIADSGDNPTGGGVGDRADALAELVRQDAQGAVVAAITDAPACEAAFAAGIGAVQTFQIGASLDPKGVRVSLDCEVIGLIPNDDPAEREAVLRHRGVTIVLAARRRPYHNIADFTRVGLDPAQAKIVAVKSGYLSPELAPLANPSLMALSEGVVNQDVANLRRELTHRPTYPFDAEFAWAPQPRGQTQRRG</sequence>
<organism evidence="4 5">
    <name type="scientific">Acetobacter nitrogenifigens DSM 23921 = NBRC 105050</name>
    <dbReference type="NCBI Taxonomy" id="1120919"/>
    <lineage>
        <taxon>Bacteria</taxon>
        <taxon>Pseudomonadati</taxon>
        <taxon>Pseudomonadota</taxon>
        <taxon>Alphaproteobacteria</taxon>
        <taxon>Acetobacterales</taxon>
        <taxon>Acetobacteraceae</taxon>
        <taxon>Acetobacter</taxon>
    </lineage>
</organism>
<reference evidence="4 5" key="1">
    <citation type="submission" date="2019-07" db="EMBL/GenBank/DDBJ databases">
        <title>Whole genome shotgun sequence of Acetobacter nitrogenifigens NBRC 105050.</title>
        <authorList>
            <person name="Hosoyama A."/>
            <person name="Uohara A."/>
            <person name="Ohji S."/>
            <person name="Ichikawa N."/>
        </authorList>
    </citation>
    <scope>NUCLEOTIDE SEQUENCE [LARGE SCALE GENOMIC DNA]</scope>
    <source>
        <strain evidence="4 5">NBRC 105050</strain>
    </source>
</reference>
<dbReference type="InterPro" id="IPR015995">
    <property type="entry name" value="MlrC_N"/>
</dbReference>
<gene>
    <name evidence="4" type="ORF">ANI02nite_25850</name>
</gene>
<comment type="similarity">
    <text evidence="1">Belongs to the peptidase M81 family.</text>
</comment>
<evidence type="ECO:0000313" key="5">
    <source>
        <dbReference type="Proteomes" id="UP000321635"/>
    </source>
</evidence>
<dbReference type="Pfam" id="PF07364">
    <property type="entry name" value="DUF1485"/>
    <property type="match status" value="1"/>
</dbReference>
<keyword evidence="1" id="KW-0378">Hydrolase</keyword>
<dbReference type="InterPro" id="IPR009197">
    <property type="entry name" value="MlrC"/>
</dbReference>
<dbReference type="STRING" id="1120919.GCA_000429165_02690"/>
<evidence type="ECO:0000259" key="2">
    <source>
        <dbReference type="Pfam" id="PF07171"/>
    </source>
</evidence>
<dbReference type="EMBL" id="BJYF01000020">
    <property type="protein sequence ID" value="GEN60701.1"/>
    <property type="molecule type" value="Genomic_DNA"/>
</dbReference>
<dbReference type="Pfam" id="PF07171">
    <property type="entry name" value="MlrC_C"/>
    <property type="match status" value="1"/>
</dbReference>